<keyword evidence="4" id="KW-1185">Reference proteome</keyword>
<dbReference type="EMBL" id="JAVKPH010000002">
    <property type="protein sequence ID" value="MDR5651508.1"/>
    <property type="molecule type" value="Genomic_DNA"/>
</dbReference>
<dbReference type="NCBIfam" id="TIGR01730">
    <property type="entry name" value="RND_mfp"/>
    <property type="match status" value="1"/>
</dbReference>
<dbReference type="Gene3D" id="2.40.420.20">
    <property type="match status" value="1"/>
</dbReference>
<dbReference type="SUPFAM" id="SSF111369">
    <property type="entry name" value="HlyD-like secretion proteins"/>
    <property type="match status" value="1"/>
</dbReference>
<keyword evidence="2" id="KW-0175">Coiled coil</keyword>
<reference evidence="3 4" key="1">
    <citation type="submission" date="2023-09" db="EMBL/GenBank/DDBJ databases">
        <title>Xinfangfangia sedmenti sp. nov., isolated the sedment.</title>
        <authorList>
            <person name="Xu L."/>
        </authorList>
    </citation>
    <scope>NUCLEOTIDE SEQUENCE [LARGE SCALE GENOMIC DNA]</scope>
    <source>
        <strain evidence="3 4">LG-4</strain>
    </source>
</reference>
<evidence type="ECO:0000313" key="3">
    <source>
        <dbReference type="EMBL" id="MDR5651508.1"/>
    </source>
</evidence>
<accession>A0ABU1F4E4</accession>
<evidence type="ECO:0000256" key="1">
    <source>
        <dbReference type="ARBA" id="ARBA00009477"/>
    </source>
</evidence>
<sequence>MPAAAARADTAPLAPVAVTEWKAVYGRIETRDRIPARARIGGTVASLAVAEGDTVAAGQVLATVVDAKIGYQLSAIDARAAALDAQLANARAELERGENLLQRGVTTAQRLDQLRTQVDVLTGQIAAVHAERQVLEQQAAEGAVLAPVAGRVLDVPLAAGAVVMPGEAVAAIGGGGFFLRLAVPERHAATLAEGDAIRIETAAGEAEGRLARIYPLIENGRVLADVEVEGLPETFVDARVLVRLPVGARQALLVPADAVVGRAGLDFVIVTGPAGAKERAVVIGQRHDIGGAAMVEVLSGLRPGDRVVTGNE</sequence>
<proteinExistence type="inferred from homology"/>
<protein>
    <submittedName>
        <fullName evidence="3">Efflux RND transporter periplasmic adaptor subunit</fullName>
    </submittedName>
</protein>
<feature type="coiled-coil region" evidence="2">
    <location>
        <begin position="73"/>
        <end position="100"/>
    </location>
</feature>
<gene>
    <name evidence="3" type="ORF">RGD00_02750</name>
</gene>
<dbReference type="Gene3D" id="1.10.287.470">
    <property type="entry name" value="Helix hairpin bin"/>
    <property type="match status" value="1"/>
</dbReference>
<comment type="similarity">
    <text evidence="1">Belongs to the membrane fusion protein (MFP) (TC 8.A.1) family.</text>
</comment>
<comment type="caution">
    <text evidence="3">The sequence shown here is derived from an EMBL/GenBank/DDBJ whole genome shotgun (WGS) entry which is preliminary data.</text>
</comment>
<evidence type="ECO:0000256" key="2">
    <source>
        <dbReference type="SAM" id="Coils"/>
    </source>
</evidence>
<name>A0ABU1F4E4_9RHOB</name>
<dbReference type="PANTHER" id="PTHR30469">
    <property type="entry name" value="MULTIDRUG RESISTANCE PROTEIN MDTA"/>
    <property type="match status" value="1"/>
</dbReference>
<dbReference type="InterPro" id="IPR006143">
    <property type="entry name" value="RND_pump_MFP"/>
</dbReference>
<dbReference type="Proteomes" id="UP001247754">
    <property type="component" value="Unassembled WGS sequence"/>
</dbReference>
<dbReference type="PANTHER" id="PTHR30469:SF15">
    <property type="entry name" value="HLYD FAMILY OF SECRETION PROTEINS"/>
    <property type="match status" value="1"/>
</dbReference>
<evidence type="ECO:0000313" key="4">
    <source>
        <dbReference type="Proteomes" id="UP001247754"/>
    </source>
</evidence>
<dbReference type="Gene3D" id="2.40.50.100">
    <property type="match status" value="1"/>
</dbReference>
<organism evidence="3 4">
    <name type="scientific">Ruixingdingia sedimenti</name>
    <dbReference type="NCBI Taxonomy" id="3073604"/>
    <lineage>
        <taxon>Bacteria</taxon>
        <taxon>Pseudomonadati</taxon>
        <taxon>Pseudomonadota</taxon>
        <taxon>Alphaproteobacteria</taxon>
        <taxon>Rhodobacterales</taxon>
        <taxon>Paracoccaceae</taxon>
        <taxon>Ruixingdingia</taxon>
    </lineage>
</organism>